<dbReference type="GO" id="GO:0016757">
    <property type="term" value="F:glycosyltransferase activity"/>
    <property type="evidence" value="ECO:0007669"/>
    <property type="project" value="UniProtKB-KW"/>
</dbReference>
<dbReference type="EMBL" id="JANJ01000005">
    <property type="protein sequence ID" value="EXI62104.1"/>
    <property type="molecule type" value="Genomic_DNA"/>
</dbReference>
<dbReference type="SUPFAM" id="SSF53448">
    <property type="entry name" value="Nucleotide-diphospho-sugar transferases"/>
    <property type="match status" value="1"/>
</dbReference>
<dbReference type="InterPro" id="IPR002495">
    <property type="entry name" value="Glyco_trans_8"/>
</dbReference>
<dbReference type="Pfam" id="PF01501">
    <property type="entry name" value="Glyco_transf_8"/>
    <property type="match status" value="1"/>
</dbReference>
<evidence type="ECO:0000313" key="4">
    <source>
        <dbReference type="EMBL" id="EXI62104.1"/>
    </source>
</evidence>
<dbReference type="PANTHER" id="PTHR13778">
    <property type="entry name" value="GLYCOSYLTRANSFERASE 8 DOMAIN-CONTAINING PROTEIN"/>
    <property type="match status" value="1"/>
</dbReference>
<reference evidence="4 5" key="1">
    <citation type="journal article" date="2014" name="Genome Announc.">
        <title>Genome Sequence of a Presumptive Mannheimia haemolytica Strain with an A1/A6-Cross-Reactive Serotype from a White-Tailed Deer (Odocoileus virginianus).</title>
        <authorList>
            <person name="Lawrence P.K."/>
            <person name="Bey R.F."/>
            <person name="Wiener B."/>
            <person name="Kittichotirat W."/>
            <person name="Bumgarner R.E."/>
        </authorList>
    </citation>
    <scope>NUCLEOTIDE SEQUENCE [LARGE SCALE GENOMIC DNA]</scope>
    <source>
        <strain evidence="4 5">PKL10</strain>
    </source>
</reference>
<comment type="caution">
    <text evidence="4">The sequence shown here is derived from an EMBL/GenBank/DDBJ whole genome shotgun (WGS) entry which is preliminary data.</text>
</comment>
<dbReference type="CDD" id="cd04194">
    <property type="entry name" value="GT8_A4GalT_like"/>
    <property type="match status" value="1"/>
</dbReference>
<evidence type="ECO:0000256" key="3">
    <source>
        <dbReference type="ARBA" id="ARBA00022723"/>
    </source>
</evidence>
<accession>A0A011P6M1</accession>
<proteinExistence type="predicted"/>
<keyword evidence="2 4" id="KW-0808">Transferase</keyword>
<sequence>MNNQQKTIVLAADYRVESQLLCVIKSICYYNQDIEFYLLNPDFPKEWFSSLNEKLSKCGCSIRDVKVDLDVLKEFPTFQHIQSEATFYRYFIADIVKSEKALYLDYDLVVNGSLEPYFNLELGENYIAASVDELGLQIGDRGKCFSAGVMVINVPLWKEYGISGQALSLSKEIIHKVPDADQSILNLLFKDRWLELDNNFNYLVGAEVYYINQNQTELIRRKDNEIPLIVHYNTANKPWKPIYGLPLRELYWEYYSLDWSEITQCHIS</sequence>
<dbReference type="RefSeq" id="WP_042803413.1">
    <property type="nucleotide sequence ID" value="NZ_AVSP01000004.1"/>
</dbReference>
<dbReference type="PANTHER" id="PTHR13778:SF47">
    <property type="entry name" value="LIPOPOLYSACCHARIDE 1,3-GALACTOSYLTRANSFERASE"/>
    <property type="match status" value="1"/>
</dbReference>
<dbReference type="InterPro" id="IPR029044">
    <property type="entry name" value="Nucleotide-diphossugar_trans"/>
</dbReference>
<keyword evidence="5" id="KW-1185">Reference proteome</keyword>
<name>A0A011P6M1_9PAST</name>
<keyword evidence="1" id="KW-0328">Glycosyltransferase</keyword>
<evidence type="ECO:0000313" key="5">
    <source>
        <dbReference type="Proteomes" id="UP000054123"/>
    </source>
</evidence>
<organism evidence="4 5">
    <name type="scientific">Mannheimia granulomatis</name>
    <dbReference type="NCBI Taxonomy" id="85402"/>
    <lineage>
        <taxon>Bacteria</taxon>
        <taxon>Pseudomonadati</taxon>
        <taxon>Pseudomonadota</taxon>
        <taxon>Gammaproteobacteria</taxon>
        <taxon>Pasteurellales</taxon>
        <taxon>Pasteurellaceae</taxon>
        <taxon>Mannheimia</taxon>
    </lineage>
</organism>
<dbReference type="AlphaFoldDB" id="A0A011P6M1"/>
<keyword evidence="3" id="KW-0479">Metal-binding</keyword>
<evidence type="ECO:0000256" key="1">
    <source>
        <dbReference type="ARBA" id="ARBA00022676"/>
    </source>
</evidence>
<evidence type="ECO:0000256" key="2">
    <source>
        <dbReference type="ARBA" id="ARBA00022679"/>
    </source>
</evidence>
<dbReference type="Gene3D" id="3.90.550.10">
    <property type="entry name" value="Spore Coat Polysaccharide Biosynthesis Protein SpsA, Chain A"/>
    <property type="match status" value="1"/>
</dbReference>
<dbReference type="OrthoDB" id="9807549at2"/>
<dbReference type="PATRIC" id="fig|1450449.3.peg.1655"/>
<dbReference type="STRING" id="1122190.GCA_000621105_00479"/>
<protein>
    <submittedName>
        <fullName evidence="4">Glycosyl transferase</fullName>
    </submittedName>
</protein>
<dbReference type="InterPro" id="IPR050748">
    <property type="entry name" value="Glycosyltrans_8_dom-fam"/>
</dbReference>
<dbReference type="Proteomes" id="UP000054123">
    <property type="component" value="Unassembled WGS sequence"/>
</dbReference>
<dbReference type="GO" id="GO:0046872">
    <property type="term" value="F:metal ion binding"/>
    <property type="evidence" value="ECO:0007669"/>
    <property type="project" value="UniProtKB-KW"/>
</dbReference>
<gene>
    <name evidence="4" type="ORF">AK33_08340</name>
</gene>